<accession>A0A9N8EKW0</accession>
<evidence type="ECO:0000256" key="9">
    <source>
        <dbReference type="SAM" id="MobiDB-lite"/>
    </source>
</evidence>
<dbReference type="CDD" id="cd15489">
    <property type="entry name" value="PHD_SF"/>
    <property type="match status" value="1"/>
</dbReference>
<dbReference type="InterPro" id="IPR045063">
    <property type="entry name" value="Dynamin_N"/>
</dbReference>
<feature type="domain" description="Dynamin N-terminal" evidence="10">
    <location>
        <begin position="10"/>
        <end position="266"/>
    </location>
</feature>
<dbReference type="GO" id="GO:0051028">
    <property type="term" value="P:mRNA transport"/>
    <property type="evidence" value="ECO:0007669"/>
    <property type="project" value="UniProtKB-KW"/>
</dbReference>
<dbReference type="FunFam" id="1.10.10.2360:FF:000001">
    <property type="entry name" value="Nuclear pore complex protein Nup98-Nup96"/>
    <property type="match status" value="1"/>
</dbReference>
<dbReference type="Pfam" id="PF00350">
    <property type="entry name" value="Dynamin_N"/>
    <property type="match status" value="1"/>
</dbReference>
<gene>
    <name evidence="11" type="ORF">SEMRO_1359_G266020.1</name>
</gene>
<feature type="region of interest" description="Disordered" evidence="9">
    <location>
        <begin position="583"/>
        <end position="603"/>
    </location>
</feature>
<evidence type="ECO:0000313" key="12">
    <source>
        <dbReference type="Proteomes" id="UP001153069"/>
    </source>
</evidence>
<sequence>MLLGTSEIKIALLGNVSAGKTTVLNALFKQKYGEVSMKRTTAGVNYFRICAPGTGAPADGKKEEMTKADDDGSKEPVNEKKEEPAGCKKEDSQEPNVGNGANAVSPQTEGYDDSKEPIDGRKDDNVGSGANAGGAEDGGTPWFPHSDEPRSAKSTLEEITTDNRELRESVDVQEKWFDIELTENLVEMRKGTQLVVVDIPGINEAGACSKYKDIRPGFLLNLVENNSKRREEVPIIVLFNKVDDPSDKEQAELVLEAREELARTFGSVNFVVDPEEESNPFMSPPKAGTPSQKSDGDKTESSSFAAPQSSFPASTFGTSGAMATATTSDAPAQTPFGSGSSGPFSFGRSGATGTSSNAPVPTPFGSGSSGPFSFGASATGTTSNASAPAPFGSSSSGPFSFGTSTTTARNAAVPTPFGSGSSGPFSFGASATGTTSNASVPAPFGSGSSGPFSFGTSTTTTSNAPAPTPSFGFGSTAGKAPGLMLPTPAPSVSNTSAALSFGSPGGFRSTNAADGHFGSKDWRWSASVATTGGTKSTPYQPTPRQVETSTGTILFQTISAMPVYEHKSIEELRYEDYLQANNGTGNGTATRGSSSEVYGTGKRTTRQGTVVESLASLSLSPVPASCLSTKRMRAKSRKVKPSFVPVSAMYAFIHQSASSMSLDQFKSFFDKDLIEKVGRFQLGQRRWNKLTEDERILETYDILSDSLIHTESLKNSNFDEFLTLLNQTIGGETAQRKLIEGQIRRSLQSLKDGKYNAQTMIRCMGGSEVMLSDCIESAAAKTHALLGGDAVKRIVPDLIDSFCESYQSLEDAAFANLEQDGPGSINVLALPMVELISCHKIGSKLDLGDLGQCAEARMKVLFRRQLDVLLCQSSQKIPTFGAALNRNQRWDLSVVDWHQIWGSILLVASISKHFNLAFGREKVSILDIQYAMAQSKWLQWVDAYKYAPNGAFAKANVCPSCGSGCNARANMRYCSGCRNAYFEGLSPQPPPVKCFACCMAVENGRCSGEGCSYSYHFLGDAVLYRDALVHKFDATTLELEPKSPNPKKTVRVPSSLSSPKHFGHIAFLYCEFMESLDAIEEKASP</sequence>
<evidence type="ECO:0000256" key="3">
    <source>
        <dbReference type="ARBA" id="ARBA00022448"/>
    </source>
</evidence>
<feature type="compositionally biased region" description="Low complexity" evidence="9">
    <location>
        <begin position="456"/>
        <end position="471"/>
    </location>
</feature>
<reference evidence="11" key="1">
    <citation type="submission" date="2020-06" db="EMBL/GenBank/DDBJ databases">
        <authorList>
            <consortium name="Plant Systems Biology data submission"/>
        </authorList>
    </citation>
    <scope>NUCLEOTIDE SEQUENCE</scope>
    <source>
        <strain evidence="11">D6</strain>
    </source>
</reference>
<evidence type="ECO:0000313" key="11">
    <source>
        <dbReference type="EMBL" id="CAB9522947.1"/>
    </source>
</evidence>
<feature type="compositionally biased region" description="Basic and acidic residues" evidence="9">
    <location>
        <begin position="59"/>
        <end position="92"/>
    </location>
</feature>
<evidence type="ECO:0000256" key="8">
    <source>
        <dbReference type="ARBA" id="ARBA00023242"/>
    </source>
</evidence>
<feature type="region of interest" description="Disordered" evidence="9">
    <location>
        <begin position="379"/>
        <end position="405"/>
    </location>
</feature>
<feature type="region of interest" description="Disordered" evidence="9">
    <location>
        <begin position="274"/>
        <end position="367"/>
    </location>
</feature>
<organism evidence="11 12">
    <name type="scientific">Seminavis robusta</name>
    <dbReference type="NCBI Taxonomy" id="568900"/>
    <lineage>
        <taxon>Eukaryota</taxon>
        <taxon>Sar</taxon>
        <taxon>Stramenopiles</taxon>
        <taxon>Ochrophyta</taxon>
        <taxon>Bacillariophyta</taxon>
        <taxon>Bacillariophyceae</taxon>
        <taxon>Bacillariophycidae</taxon>
        <taxon>Naviculales</taxon>
        <taxon>Naviculaceae</taxon>
        <taxon>Seminavis</taxon>
    </lineage>
</organism>
<feature type="region of interest" description="Disordered" evidence="9">
    <location>
        <begin position="456"/>
        <end position="475"/>
    </location>
</feature>
<name>A0A9N8EKW0_9STRA</name>
<keyword evidence="12" id="KW-1185">Reference proteome</keyword>
<feature type="compositionally biased region" description="Basic and acidic residues" evidence="9">
    <location>
        <begin position="112"/>
        <end position="125"/>
    </location>
</feature>
<feature type="region of interest" description="Disordered" evidence="9">
    <location>
        <begin position="52"/>
        <end position="157"/>
    </location>
</feature>
<dbReference type="Pfam" id="PF21240">
    <property type="entry name" value="Nup98_GLEBS"/>
    <property type="match status" value="1"/>
</dbReference>
<proteinExistence type="inferred from homology"/>
<keyword evidence="5" id="KW-0653">Protein transport</keyword>
<comment type="similarity">
    <text evidence="2">Belongs to the nucleoporin GLFG family.</text>
</comment>
<dbReference type="InterPro" id="IPR027417">
    <property type="entry name" value="P-loop_NTPase"/>
</dbReference>
<keyword evidence="8" id="KW-0539">Nucleus</keyword>
<dbReference type="Proteomes" id="UP001153069">
    <property type="component" value="Unassembled WGS sequence"/>
</dbReference>
<dbReference type="OrthoDB" id="3797628at2759"/>
<keyword evidence="4" id="KW-0509">mRNA transport</keyword>
<protein>
    <recommendedName>
        <fullName evidence="10">Dynamin N-terminal domain-containing protein</fullName>
    </recommendedName>
</protein>
<evidence type="ECO:0000256" key="7">
    <source>
        <dbReference type="ARBA" id="ARBA00023132"/>
    </source>
</evidence>
<keyword evidence="6" id="KW-0811">Translocation</keyword>
<dbReference type="GO" id="GO:0015031">
    <property type="term" value="P:protein transport"/>
    <property type="evidence" value="ECO:0007669"/>
    <property type="project" value="UniProtKB-KW"/>
</dbReference>
<keyword evidence="3" id="KW-0813">Transport</keyword>
<evidence type="ECO:0000259" key="10">
    <source>
        <dbReference type="Pfam" id="PF00350"/>
    </source>
</evidence>
<evidence type="ECO:0000256" key="5">
    <source>
        <dbReference type="ARBA" id="ARBA00022927"/>
    </source>
</evidence>
<dbReference type="Gene3D" id="3.40.50.300">
    <property type="entry name" value="P-loop containing nucleotide triphosphate hydrolases"/>
    <property type="match status" value="1"/>
</dbReference>
<evidence type="ECO:0000256" key="6">
    <source>
        <dbReference type="ARBA" id="ARBA00023010"/>
    </source>
</evidence>
<dbReference type="CDD" id="cd00882">
    <property type="entry name" value="Ras_like_GTPase"/>
    <property type="match status" value="1"/>
</dbReference>
<dbReference type="Gene3D" id="1.10.10.2360">
    <property type="match status" value="1"/>
</dbReference>
<evidence type="ECO:0000256" key="2">
    <source>
        <dbReference type="ARBA" id="ARBA00008926"/>
    </source>
</evidence>
<keyword evidence="7" id="KW-0906">Nuclear pore complex</keyword>
<dbReference type="EMBL" id="CAICTM010001357">
    <property type="protein sequence ID" value="CAB9522947.1"/>
    <property type="molecule type" value="Genomic_DNA"/>
</dbReference>
<evidence type="ECO:0000256" key="1">
    <source>
        <dbReference type="ARBA" id="ARBA00004567"/>
    </source>
</evidence>
<dbReference type="GO" id="GO:0005643">
    <property type="term" value="C:nuclear pore"/>
    <property type="evidence" value="ECO:0007669"/>
    <property type="project" value="UniProtKB-SubCell"/>
</dbReference>
<evidence type="ECO:0000256" key="4">
    <source>
        <dbReference type="ARBA" id="ARBA00022816"/>
    </source>
</evidence>
<comment type="caution">
    <text evidence="11">The sequence shown here is derived from an EMBL/GenBank/DDBJ whole genome shotgun (WGS) entry which is preliminary data.</text>
</comment>
<feature type="compositionally biased region" description="Low complexity" evidence="9">
    <location>
        <begin position="301"/>
        <end position="349"/>
    </location>
</feature>
<comment type="subcellular location">
    <subcellularLocation>
        <location evidence="1">Nucleus</location>
        <location evidence="1">Nuclear pore complex</location>
    </subcellularLocation>
</comment>
<dbReference type="AlphaFoldDB" id="A0A9N8EKW0"/>
<dbReference type="SUPFAM" id="SSF52540">
    <property type="entry name" value="P-loop containing nucleoside triphosphate hydrolases"/>
    <property type="match status" value="1"/>
</dbReference>